<dbReference type="Pfam" id="PF03466">
    <property type="entry name" value="LysR_substrate"/>
    <property type="match status" value="2"/>
</dbReference>
<dbReference type="Gene3D" id="3.40.190.10">
    <property type="entry name" value="Periplasmic binding protein-like II"/>
    <property type="match status" value="2"/>
</dbReference>
<dbReference type="PANTHER" id="PTHR30346:SF0">
    <property type="entry name" value="HCA OPERON TRANSCRIPTIONAL ACTIVATOR HCAR"/>
    <property type="match status" value="1"/>
</dbReference>
<evidence type="ECO:0000256" key="4">
    <source>
        <dbReference type="ARBA" id="ARBA00023163"/>
    </source>
</evidence>
<evidence type="ECO:0000313" key="7">
    <source>
        <dbReference type="EMBL" id="TDN45895.1"/>
    </source>
</evidence>
<feature type="region of interest" description="Disordered" evidence="5">
    <location>
        <begin position="171"/>
        <end position="289"/>
    </location>
</feature>
<evidence type="ECO:0000256" key="2">
    <source>
        <dbReference type="ARBA" id="ARBA00023015"/>
    </source>
</evidence>
<dbReference type="Gene3D" id="3.40.190.290">
    <property type="match status" value="1"/>
</dbReference>
<keyword evidence="3" id="KW-0238">DNA-binding</keyword>
<gene>
    <name evidence="7" type="ORF">EDF64_102313</name>
</gene>
<feature type="compositionally biased region" description="Basic residues" evidence="5">
    <location>
        <begin position="272"/>
        <end position="289"/>
    </location>
</feature>
<evidence type="ECO:0000259" key="6">
    <source>
        <dbReference type="Pfam" id="PF03466"/>
    </source>
</evidence>
<dbReference type="EMBL" id="SNVW01000002">
    <property type="protein sequence ID" value="TDN45895.1"/>
    <property type="molecule type" value="Genomic_DNA"/>
</dbReference>
<dbReference type="GO" id="GO:0032993">
    <property type="term" value="C:protein-DNA complex"/>
    <property type="evidence" value="ECO:0007669"/>
    <property type="project" value="TreeGrafter"/>
</dbReference>
<dbReference type="CDD" id="cd05466">
    <property type="entry name" value="PBP2_LTTR_substrate"/>
    <property type="match status" value="1"/>
</dbReference>
<dbReference type="InterPro" id="IPR005119">
    <property type="entry name" value="LysR_subst-bd"/>
</dbReference>
<protein>
    <submittedName>
        <fullName evidence="7">LysR substrate binding domain-containing protein</fullName>
    </submittedName>
</protein>
<dbReference type="GO" id="GO:0003700">
    <property type="term" value="F:DNA-binding transcription factor activity"/>
    <property type="evidence" value="ECO:0007669"/>
    <property type="project" value="TreeGrafter"/>
</dbReference>
<dbReference type="Proteomes" id="UP000295764">
    <property type="component" value="Unassembled WGS sequence"/>
</dbReference>
<feature type="domain" description="LysR substrate-binding" evidence="6">
    <location>
        <begin position="109"/>
        <end position="176"/>
    </location>
</feature>
<dbReference type="OrthoDB" id="3388207at2"/>
<evidence type="ECO:0000256" key="3">
    <source>
        <dbReference type="ARBA" id="ARBA00023125"/>
    </source>
</evidence>
<dbReference type="AlphaFoldDB" id="A0A4R6DLV8"/>
<feature type="domain" description="LysR substrate-binding" evidence="6">
    <location>
        <begin position="21"/>
        <end position="97"/>
    </location>
</feature>
<comment type="similarity">
    <text evidence="1">Belongs to the LysR transcriptional regulatory family.</text>
</comment>
<feature type="compositionally biased region" description="Gly residues" evidence="5">
    <location>
        <begin position="201"/>
        <end position="239"/>
    </location>
</feature>
<dbReference type="GO" id="GO:0003677">
    <property type="term" value="F:DNA binding"/>
    <property type="evidence" value="ECO:0007669"/>
    <property type="project" value="UniProtKB-KW"/>
</dbReference>
<dbReference type="PANTHER" id="PTHR30346">
    <property type="entry name" value="TRANSCRIPTIONAL DUAL REGULATOR HCAR-RELATED"/>
    <property type="match status" value="1"/>
</dbReference>
<organism evidence="7 8">
    <name type="scientific">Curtobacterium flaccumfaciens</name>
    <dbReference type="NCBI Taxonomy" id="2035"/>
    <lineage>
        <taxon>Bacteria</taxon>
        <taxon>Bacillati</taxon>
        <taxon>Actinomycetota</taxon>
        <taxon>Actinomycetes</taxon>
        <taxon>Micrococcales</taxon>
        <taxon>Microbacteriaceae</taxon>
        <taxon>Curtobacterium</taxon>
    </lineage>
</organism>
<comment type="caution">
    <text evidence="7">The sequence shown here is derived from an EMBL/GenBank/DDBJ whole genome shotgun (WGS) entry which is preliminary data.</text>
</comment>
<keyword evidence="2" id="KW-0805">Transcription regulation</keyword>
<evidence type="ECO:0000313" key="8">
    <source>
        <dbReference type="Proteomes" id="UP000295764"/>
    </source>
</evidence>
<accession>A0A4R6DLV8</accession>
<evidence type="ECO:0000256" key="5">
    <source>
        <dbReference type="SAM" id="MobiDB-lite"/>
    </source>
</evidence>
<keyword evidence="4" id="KW-0804">Transcription</keyword>
<proteinExistence type="inferred from homology"/>
<evidence type="ECO:0000256" key="1">
    <source>
        <dbReference type="ARBA" id="ARBA00009437"/>
    </source>
</evidence>
<name>A0A4R6DLV8_9MICO</name>
<sequence length="289" mass="29140">MLVCMTAALTIAFVPGVSPAKWARVWRERFPSVELRLRPIGADEVDDALAGEVDMVFARVPVSDAHNAIPLWTETAVVAMPKDSPLADLAEVDLTDAEVHVVDPGPVPADIDATLDLVEANVGVAVLPQSLFRAASRKDLVGRPLVGAPGTQIVLAWRDEDASDTTEEFIGVVRGRTANSSRNQTDQPGGTDRDTGDGSRPSGGGDRSRGSAGGDGGGSGSAGGGGGGGGGGAGGGGGKAKPANGKTVAKRSATKGTGAKSGGGKNSTGRGRTQRGMKGKPKRGSKGNR</sequence>
<dbReference type="SUPFAM" id="SSF53850">
    <property type="entry name" value="Periplasmic binding protein-like II"/>
    <property type="match status" value="1"/>
</dbReference>
<reference evidence="7 8" key="1">
    <citation type="submission" date="2019-03" db="EMBL/GenBank/DDBJ databases">
        <title>Genomic analyses of the natural microbiome of Caenorhabditis elegans.</title>
        <authorList>
            <person name="Samuel B."/>
        </authorList>
    </citation>
    <scope>NUCLEOTIDE SEQUENCE [LARGE SCALE GENOMIC DNA]</scope>
    <source>
        <strain evidence="7 8">JUb65</strain>
    </source>
</reference>